<dbReference type="EMBL" id="SMDC01000017">
    <property type="protein sequence ID" value="TCW32683.1"/>
    <property type="molecule type" value="Genomic_DNA"/>
</dbReference>
<proteinExistence type="predicted"/>
<organism evidence="1 2">
    <name type="scientific">Marichromatium gracile</name>
    <name type="common">Chromatium gracile</name>
    <dbReference type="NCBI Taxonomy" id="1048"/>
    <lineage>
        <taxon>Bacteria</taxon>
        <taxon>Pseudomonadati</taxon>
        <taxon>Pseudomonadota</taxon>
        <taxon>Gammaproteobacteria</taxon>
        <taxon>Chromatiales</taxon>
        <taxon>Chromatiaceae</taxon>
        <taxon>Marichromatium</taxon>
    </lineage>
</organism>
<dbReference type="Proteomes" id="UP000295247">
    <property type="component" value="Unassembled WGS sequence"/>
</dbReference>
<dbReference type="AlphaFoldDB" id="A0A4R4A4J0"/>
<dbReference type="RefSeq" id="WP_132230649.1">
    <property type="nucleotide sequence ID" value="NZ_NRRH01000028.1"/>
</dbReference>
<evidence type="ECO:0000313" key="1">
    <source>
        <dbReference type="EMBL" id="TCW32683.1"/>
    </source>
</evidence>
<accession>A0A4R4A4J0</accession>
<sequence length="211" mass="21551">MQRFPLFTRTLTAVGTVNPHRFARADGAQAGAGDIPLGITPPDIQEVYAVTLLGDEILEAGEAFSAGELLAPDAEGRGIRASTGYALAMDDATAAGDLVPVMLLQPGSVRPVYYDSDGAIAPTGVALITGGTGIGGLTLAAPQPGQQVTIRVDTLEGGSVVLTLAEGATFDDLTSNTATFDAIGEELVLRTLDDVTWKVIKNTGAVALSAV</sequence>
<comment type="caution">
    <text evidence="1">The sequence shown here is derived from an EMBL/GenBank/DDBJ whole genome shotgun (WGS) entry which is preliminary data.</text>
</comment>
<name>A0A4R4A4J0_MARGR</name>
<reference evidence="1 2" key="1">
    <citation type="submission" date="2019-03" db="EMBL/GenBank/DDBJ databases">
        <title>Genomic Encyclopedia of Type Strains, Phase IV (KMG-IV): sequencing the most valuable type-strain genomes for metagenomic binning, comparative biology and taxonomic classification.</title>
        <authorList>
            <person name="Goeker M."/>
        </authorList>
    </citation>
    <scope>NUCLEOTIDE SEQUENCE [LARGE SCALE GENOMIC DNA]</scope>
    <source>
        <strain evidence="1 2">DSM 203</strain>
    </source>
</reference>
<evidence type="ECO:0000313" key="2">
    <source>
        <dbReference type="Proteomes" id="UP000295247"/>
    </source>
</evidence>
<gene>
    <name evidence="1" type="ORF">EDC29_11749</name>
</gene>
<protein>
    <submittedName>
        <fullName evidence="1">Uncharacterized protein</fullName>
    </submittedName>
</protein>